<sequence>MNDGAPTRHHPVLCVGHLLLRDAACCSAWLRASPHLRDFGRGMCAVEWARYTGRHVCSELIDSIQKSCSSHIRDRWTSDPDLKSHSSTSINTLGQGDNKESWIKHKIRKAFHKSESKKEFSVVTNLSTMAVCATTPVLPTAVASQDLKPHQVVVPQVQVTEVKVPDCYEDPEDTLSRLPPPPPPPALPSEEVSSSSPSKSPKKQPARSASSNTASSTSPPSSPPSSPPATATKPSTSPTTPAATTSPSKDESQKETSIGEAKANGAAKTTSPTKVPFSTCKKKK</sequence>
<evidence type="ECO:0000256" key="1">
    <source>
        <dbReference type="SAM" id="MobiDB-lite"/>
    </source>
</evidence>
<keyword evidence="3" id="KW-1185">Reference proteome</keyword>
<dbReference type="OrthoDB" id="5406014at2759"/>
<feature type="compositionally biased region" description="Low complexity" evidence="1">
    <location>
        <begin position="188"/>
        <end position="199"/>
    </location>
</feature>
<feature type="compositionally biased region" description="Low complexity" evidence="1">
    <location>
        <begin position="228"/>
        <end position="247"/>
    </location>
</feature>
<protein>
    <submittedName>
        <fullName evidence="2">Uncharacterized protein</fullName>
    </submittedName>
</protein>
<gene>
    <name evidence="2" type="ORF">E2C01_007651</name>
</gene>
<feature type="compositionally biased region" description="Low complexity" evidence="1">
    <location>
        <begin position="206"/>
        <end position="219"/>
    </location>
</feature>
<evidence type="ECO:0000313" key="3">
    <source>
        <dbReference type="Proteomes" id="UP000324222"/>
    </source>
</evidence>
<feature type="compositionally biased region" description="Pro residues" evidence="1">
    <location>
        <begin position="178"/>
        <end position="187"/>
    </location>
</feature>
<proteinExistence type="predicted"/>
<name>A0A5B7D1R8_PORTR</name>
<feature type="region of interest" description="Disordered" evidence="1">
    <location>
        <begin position="169"/>
        <end position="284"/>
    </location>
</feature>
<accession>A0A5B7D1R8</accession>
<dbReference type="AlphaFoldDB" id="A0A5B7D1R8"/>
<comment type="caution">
    <text evidence="2">The sequence shown here is derived from an EMBL/GenBank/DDBJ whole genome shotgun (WGS) entry which is preliminary data.</text>
</comment>
<reference evidence="2 3" key="1">
    <citation type="submission" date="2019-05" db="EMBL/GenBank/DDBJ databases">
        <title>Another draft genome of Portunus trituberculatus and its Hox gene families provides insights of decapod evolution.</title>
        <authorList>
            <person name="Jeong J.-H."/>
            <person name="Song I."/>
            <person name="Kim S."/>
            <person name="Choi T."/>
            <person name="Kim D."/>
            <person name="Ryu S."/>
            <person name="Kim W."/>
        </authorList>
    </citation>
    <scope>NUCLEOTIDE SEQUENCE [LARGE SCALE GENOMIC DNA]</scope>
    <source>
        <tissue evidence="2">Muscle</tissue>
    </source>
</reference>
<evidence type="ECO:0000313" key="2">
    <source>
        <dbReference type="EMBL" id="MPC14874.1"/>
    </source>
</evidence>
<dbReference type="EMBL" id="VSRR010000385">
    <property type="protein sequence ID" value="MPC14874.1"/>
    <property type="molecule type" value="Genomic_DNA"/>
</dbReference>
<dbReference type="Proteomes" id="UP000324222">
    <property type="component" value="Unassembled WGS sequence"/>
</dbReference>
<organism evidence="2 3">
    <name type="scientific">Portunus trituberculatus</name>
    <name type="common">Swimming crab</name>
    <name type="synonym">Neptunus trituberculatus</name>
    <dbReference type="NCBI Taxonomy" id="210409"/>
    <lineage>
        <taxon>Eukaryota</taxon>
        <taxon>Metazoa</taxon>
        <taxon>Ecdysozoa</taxon>
        <taxon>Arthropoda</taxon>
        <taxon>Crustacea</taxon>
        <taxon>Multicrustacea</taxon>
        <taxon>Malacostraca</taxon>
        <taxon>Eumalacostraca</taxon>
        <taxon>Eucarida</taxon>
        <taxon>Decapoda</taxon>
        <taxon>Pleocyemata</taxon>
        <taxon>Brachyura</taxon>
        <taxon>Eubrachyura</taxon>
        <taxon>Portunoidea</taxon>
        <taxon>Portunidae</taxon>
        <taxon>Portuninae</taxon>
        <taxon>Portunus</taxon>
    </lineage>
</organism>